<organism evidence="2 3">
    <name type="scientific">Rubritalea squalenifaciens DSM 18772</name>
    <dbReference type="NCBI Taxonomy" id="1123071"/>
    <lineage>
        <taxon>Bacteria</taxon>
        <taxon>Pseudomonadati</taxon>
        <taxon>Verrucomicrobiota</taxon>
        <taxon>Verrucomicrobiia</taxon>
        <taxon>Verrucomicrobiales</taxon>
        <taxon>Rubritaleaceae</taxon>
        <taxon>Rubritalea</taxon>
    </lineage>
</organism>
<protein>
    <recommendedName>
        <fullName evidence="1">Response receiver domain-containing protein</fullName>
    </recommendedName>
</protein>
<name>A0A1M6C629_9BACT</name>
<sequence length="515" mass="58994">MPSNTVIRKRVIKEFCKSLVWIDDQILPESDDPALRLQYREFYHPISKAISDEGIICHLRGFPSIRSLEEDDYSEEEDIDNDIQQCSNLATQADIIILDWHLGYEDRPELAVRIIKEIASLRGARFLVILSRKENLTSEFKSEFPEFERNGDWFTNGQLNVVLKHKQDFDGEDNDERVQKGRLLLEEIFNQLSVVYPDYLHWAAIELSSAIKRNIPSLLSALPCGTDLGVLTEKHHSQEDVRHAICENLLEDLKETIDPDALHCLSDDLLKLDAWDIEFRTGFNSEISQLRTDALDYTPPEGAEDLSNPHSDLAKYANKLNPSGGKVRGISDYKRMLNAIRTNFNLVNGHQKINDLWNANLMFSEFAEIRSNPSPNQKYSHGSIMTTNAAQQAFEGRRTPHPSIFICISENCDCAWSDHLLFLEAELVSSHGTYDDKDGYTFLRFKGNEYVIKTGAKNLHRLSYAEGTKQIADHIIIGRIREFIISRISGRYWSHATRVGVNQPMFLRHGRTERG</sequence>
<dbReference type="InParanoid" id="A0A1M6C629"/>
<evidence type="ECO:0000259" key="1">
    <source>
        <dbReference type="Pfam" id="PF19192"/>
    </source>
</evidence>
<feature type="domain" description="Response receiver" evidence="1">
    <location>
        <begin position="15"/>
        <end position="138"/>
    </location>
</feature>
<dbReference type="Pfam" id="PF19192">
    <property type="entry name" value="Response_reg_2"/>
    <property type="match status" value="1"/>
</dbReference>
<gene>
    <name evidence="2" type="ORF">SAMN02745181_0398</name>
</gene>
<dbReference type="EMBL" id="FQYR01000002">
    <property type="protein sequence ID" value="SHI56480.1"/>
    <property type="molecule type" value="Genomic_DNA"/>
</dbReference>
<evidence type="ECO:0000313" key="2">
    <source>
        <dbReference type="EMBL" id="SHI56480.1"/>
    </source>
</evidence>
<dbReference type="RefSeq" id="WP_143157824.1">
    <property type="nucleotide sequence ID" value="NZ_FQYR01000002.1"/>
</dbReference>
<dbReference type="InterPro" id="IPR043834">
    <property type="entry name" value="REC"/>
</dbReference>
<reference evidence="2 3" key="1">
    <citation type="submission" date="2016-11" db="EMBL/GenBank/DDBJ databases">
        <authorList>
            <person name="Jaros S."/>
            <person name="Januszkiewicz K."/>
            <person name="Wedrychowicz H."/>
        </authorList>
    </citation>
    <scope>NUCLEOTIDE SEQUENCE [LARGE SCALE GENOMIC DNA]</scope>
    <source>
        <strain evidence="2 3">DSM 18772</strain>
    </source>
</reference>
<dbReference type="AlphaFoldDB" id="A0A1M6C629"/>
<evidence type="ECO:0000313" key="3">
    <source>
        <dbReference type="Proteomes" id="UP000184510"/>
    </source>
</evidence>
<keyword evidence="3" id="KW-1185">Reference proteome</keyword>
<proteinExistence type="predicted"/>
<accession>A0A1M6C629</accession>
<dbReference type="STRING" id="1123071.SAMN02745181_0398"/>
<dbReference type="Proteomes" id="UP000184510">
    <property type="component" value="Unassembled WGS sequence"/>
</dbReference>